<feature type="region of interest" description="Disordered" evidence="8">
    <location>
        <begin position="30"/>
        <end position="53"/>
    </location>
</feature>
<dbReference type="SUPFAM" id="SSF55486">
    <property type="entry name" value="Metalloproteases ('zincins'), catalytic domain"/>
    <property type="match status" value="1"/>
</dbReference>
<evidence type="ECO:0000256" key="7">
    <source>
        <dbReference type="ARBA" id="ARBA00023049"/>
    </source>
</evidence>
<evidence type="ECO:0000256" key="2">
    <source>
        <dbReference type="ARBA" id="ARBA00022670"/>
    </source>
</evidence>
<keyword evidence="3" id="KW-0479">Metal-binding</keyword>
<keyword evidence="5" id="KW-0378">Hydrolase</keyword>
<dbReference type="InterPro" id="IPR011096">
    <property type="entry name" value="FTP_domain"/>
</dbReference>
<feature type="chain" id="PRO_5045457202" evidence="9">
    <location>
        <begin position="27"/>
        <end position="930"/>
    </location>
</feature>
<feature type="domain" description="FTP" evidence="12">
    <location>
        <begin position="102"/>
        <end position="146"/>
    </location>
</feature>
<keyword evidence="2" id="KW-0645">Protease</keyword>
<keyword evidence="7" id="KW-0482">Metalloprotease</keyword>
<evidence type="ECO:0000259" key="11">
    <source>
        <dbReference type="Pfam" id="PF02868"/>
    </source>
</evidence>
<feature type="signal peptide" evidence="9">
    <location>
        <begin position="1"/>
        <end position="26"/>
    </location>
</feature>
<gene>
    <name evidence="13" type="ORF">ACFP0N_22975</name>
</gene>
<organism evidence="13 14">
    <name type="scientific">Kitasatospora aburaviensis</name>
    <dbReference type="NCBI Taxonomy" id="67265"/>
    <lineage>
        <taxon>Bacteria</taxon>
        <taxon>Bacillati</taxon>
        <taxon>Actinomycetota</taxon>
        <taxon>Actinomycetes</taxon>
        <taxon>Kitasatosporales</taxon>
        <taxon>Streptomycetaceae</taxon>
        <taxon>Kitasatospora</taxon>
    </lineage>
</organism>
<dbReference type="InterPro" id="IPR027268">
    <property type="entry name" value="Peptidase_M4/M1_CTD_sf"/>
</dbReference>
<dbReference type="Pfam" id="PF01447">
    <property type="entry name" value="Peptidase_M4"/>
    <property type="match status" value="1"/>
</dbReference>
<dbReference type="InterPro" id="IPR050728">
    <property type="entry name" value="Zinc_Metalloprotease_M4"/>
</dbReference>
<dbReference type="Pfam" id="PF02868">
    <property type="entry name" value="Peptidase_M4_C"/>
    <property type="match status" value="1"/>
</dbReference>
<dbReference type="InterPro" id="IPR013856">
    <property type="entry name" value="Peptidase_M4_domain"/>
</dbReference>
<comment type="similarity">
    <text evidence="1">Belongs to the peptidase M4 family.</text>
</comment>
<evidence type="ECO:0000256" key="6">
    <source>
        <dbReference type="ARBA" id="ARBA00022833"/>
    </source>
</evidence>
<feature type="compositionally biased region" description="Low complexity" evidence="8">
    <location>
        <begin position="30"/>
        <end position="49"/>
    </location>
</feature>
<keyword evidence="4 9" id="KW-0732">Signal</keyword>
<dbReference type="Proteomes" id="UP001596067">
    <property type="component" value="Unassembled WGS sequence"/>
</dbReference>
<dbReference type="InterPro" id="IPR001570">
    <property type="entry name" value="Peptidase_M4_C_domain"/>
</dbReference>
<feature type="domain" description="Peptidase M4" evidence="10">
    <location>
        <begin position="274"/>
        <end position="423"/>
    </location>
</feature>
<dbReference type="Gene3D" id="3.10.170.10">
    <property type="match status" value="1"/>
</dbReference>
<reference evidence="14" key="1">
    <citation type="journal article" date="2019" name="Int. J. Syst. Evol. Microbiol.">
        <title>The Global Catalogue of Microorganisms (GCM) 10K type strain sequencing project: providing services to taxonomists for standard genome sequencing and annotation.</title>
        <authorList>
            <consortium name="The Broad Institute Genomics Platform"/>
            <consortium name="The Broad Institute Genome Sequencing Center for Infectious Disease"/>
            <person name="Wu L."/>
            <person name="Ma J."/>
        </authorList>
    </citation>
    <scope>NUCLEOTIDE SEQUENCE [LARGE SCALE GENOMIC DNA]</scope>
    <source>
        <strain evidence="14">CGMCC 4.1469</strain>
    </source>
</reference>
<evidence type="ECO:0000256" key="5">
    <source>
        <dbReference type="ARBA" id="ARBA00022801"/>
    </source>
</evidence>
<feature type="compositionally biased region" description="Low complexity" evidence="8">
    <location>
        <begin position="257"/>
        <end position="274"/>
    </location>
</feature>
<comment type="caution">
    <text evidence="13">The sequence shown here is derived from an EMBL/GenBank/DDBJ whole genome shotgun (WGS) entry which is preliminary data.</text>
</comment>
<sequence length="930" mass="95036">MPGPKLLGVAIAVVLGLGVGVPPAFAGPAAGPATGPAGAPSADADPVPGLVAGSETTAPQLVTGLADAAPGDNPADAARAHLAAHQDRYRVDPAQLAEAGTERAADGRRTVKFDQQHGGVPVFGARYLVHLVGEGAGQRVESVGGKFFTGLTVPTAQTVPDDVLRRLAVDASQDPAARVGAAAEDHGLVVLPGGAGRLARHFTVRGTDPAIWAAKAREVFVDATVGEVALSYEVRAPYLLGDSSAKSVAPSAKAAAPSAGAAGAEPATGTAPDALGRPAQVNIGRLPDGTYQLVDLTRPAAITTYDAAGRDVMDFSRALPADARPAASASPDFPASTGTSGATDAHLNAAAVYDFYRDRLGRDGIDGKAGPITSVVNVTSSGEPLENAYWDGQKMIYSGGSEKRHPFSVARDVAGHEMTHGVVGHTAGLVNLGQSGALDEAVADYFGNAIEVTSRGIPMTDPRAALLGEDLCRTGTPEACADRRMDDRRTTVADYVGAPAGVDSGGVHLNSTIFSGALWDIRRSLDPLLADRLVYRALAEYLTPLDDFVDARNAVLAAGRTLGLSRAQLHTVAGAFDAHGIKDGWQRRIGVDSRPLLRELSTESVAPDVAAGRWVAATAGKGATGSMAVHAGAVSGSAEPVRLSPEDGRSHGWPATDGTSAAWVAMGVGADGTWGMEVLARPLDGGAVRSVHRAPHQFVSDVRISGGDVAFVANDFAAGQSGPALSRNGAPAVRIPLPDGHRASDLSLKDGLLAWTESWQVGERTVSAPTVYSIAAGKVVAQYVVDDANAAAPGTTVGSTRLAGGRLLWVETPGDRAKGSAIRSGALDGSGVTDILPGGAAEPRRITTLTASDRAVTFGTAGGRVTGSTKNADLPKLWQLPLTGGTPERVSCNRGGQYAPAADRGTRVVWLDATAGRTDLVVRERAAGTC</sequence>
<protein>
    <submittedName>
        <fullName evidence="13">M4 family metallopeptidase</fullName>
    </submittedName>
</protein>
<dbReference type="Gene3D" id="1.10.390.10">
    <property type="entry name" value="Neutral Protease Domain 2"/>
    <property type="match status" value="1"/>
</dbReference>
<dbReference type="PANTHER" id="PTHR33794:SF1">
    <property type="entry name" value="BACILLOLYSIN"/>
    <property type="match status" value="1"/>
</dbReference>
<evidence type="ECO:0000259" key="12">
    <source>
        <dbReference type="Pfam" id="PF07504"/>
    </source>
</evidence>
<evidence type="ECO:0000256" key="8">
    <source>
        <dbReference type="SAM" id="MobiDB-lite"/>
    </source>
</evidence>
<dbReference type="InterPro" id="IPR023612">
    <property type="entry name" value="Peptidase_M4"/>
</dbReference>
<proteinExistence type="inferred from homology"/>
<dbReference type="PANTHER" id="PTHR33794">
    <property type="entry name" value="BACILLOLYSIN"/>
    <property type="match status" value="1"/>
</dbReference>
<evidence type="ECO:0000313" key="13">
    <source>
        <dbReference type="EMBL" id="MFC5887833.1"/>
    </source>
</evidence>
<evidence type="ECO:0000256" key="1">
    <source>
        <dbReference type="ARBA" id="ARBA00009388"/>
    </source>
</evidence>
<keyword evidence="14" id="KW-1185">Reference proteome</keyword>
<keyword evidence="6" id="KW-0862">Zinc</keyword>
<evidence type="ECO:0000256" key="9">
    <source>
        <dbReference type="SAM" id="SignalP"/>
    </source>
</evidence>
<dbReference type="Pfam" id="PF07504">
    <property type="entry name" value="FTP"/>
    <property type="match status" value="1"/>
</dbReference>
<name>A0ABW1F1V7_9ACTN</name>
<dbReference type="RefSeq" id="WP_313767123.1">
    <property type="nucleotide sequence ID" value="NZ_BAAAVH010000020.1"/>
</dbReference>
<feature type="domain" description="Peptidase M4 C-terminal" evidence="11">
    <location>
        <begin position="427"/>
        <end position="581"/>
    </location>
</feature>
<evidence type="ECO:0000256" key="3">
    <source>
        <dbReference type="ARBA" id="ARBA00022723"/>
    </source>
</evidence>
<dbReference type="EMBL" id="JBHSOD010000031">
    <property type="protein sequence ID" value="MFC5887833.1"/>
    <property type="molecule type" value="Genomic_DNA"/>
</dbReference>
<accession>A0ABW1F1V7</accession>
<evidence type="ECO:0000259" key="10">
    <source>
        <dbReference type="Pfam" id="PF01447"/>
    </source>
</evidence>
<evidence type="ECO:0000256" key="4">
    <source>
        <dbReference type="ARBA" id="ARBA00022729"/>
    </source>
</evidence>
<dbReference type="PRINTS" id="PR00730">
    <property type="entry name" value="THERMOLYSIN"/>
</dbReference>
<feature type="region of interest" description="Disordered" evidence="8">
    <location>
        <begin position="257"/>
        <end position="281"/>
    </location>
</feature>
<evidence type="ECO:0000313" key="14">
    <source>
        <dbReference type="Proteomes" id="UP001596067"/>
    </source>
</evidence>